<protein>
    <recommendedName>
        <fullName evidence="3">Immunity protein 35 domain-containing protein</fullName>
    </recommendedName>
</protein>
<dbReference type="EMBL" id="SJJR01000028">
    <property type="protein sequence ID" value="TCB90717.1"/>
    <property type="molecule type" value="Genomic_DNA"/>
</dbReference>
<reference evidence="1 2" key="1">
    <citation type="submission" date="2019-02" db="EMBL/GenBank/DDBJ databases">
        <title>Jishengella sp. nov., isolated from a root of Zingiber montanum.</title>
        <authorList>
            <person name="Kuncharoen N."/>
            <person name="Kudo T."/>
            <person name="Masahiro Y."/>
            <person name="Ohkuma M."/>
            <person name="Tanasupawat S."/>
        </authorList>
    </citation>
    <scope>NUCLEOTIDE SEQUENCE [LARGE SCALE GENOMIC DNA]</scope>
    <source>
        <strain evidence="1 2">PLAI 1-1</strain>
    </source>
</reference>
<dbReference type="AlphaFoldDB" id="A0A4R0G413"/>
<comment type="caution">
    <text evidence="1">The sequence shown here is derived from an EMBL/GenBank/DDBJ whole genome shotgun (WGS) entry which is preliminary data.</text>
</comment>
<name>A0A4R0G413_9ACTN</name>
<evidence type="ECO:0000313" key="2">
    <source>
        <dbReference type="Proteomes" id="UP000292274"/>
    </source>
</evidence>
<sequence>MTEDEALALIKRLLGTPNEIELHPFEFGWLAREQLSPQERAQGRALGQGSFIIDRTGVVTVQTSLPVPLLIREYAAARRAGRTTGRQVWPKVEPTA</sequence>
<evidence type="ECO:0000313" key="1">
    <source>
        <dbReference type="EMBL" id="TCB90717.1"/>
    </source>
</evidence>
<dbReference type="OrthoDB" id="3385617at2"/>
<evidence type="ECO:0008006" key="3">
    <source>
        <dbReference type="Google" id="ProtNLM"/>
    </source>
</evidence>
<dbReference type="Proteomes" id="UP000292274">
    <property type="component" value="Unassembled WGS sequence"/>
</dbReference>
<keyword evidence="2" id="KW-1185">Reference proteome</keyword>
<gene>
    <name evidence="1" type="ORF">E0H26_26740</name>
</gene>
<organism evidence="1 2">
    <name type="scientific">Micromonospora zingiberis</name>
    <dbReference type="NCBI Taxonomy" id="2053011"/>
    <lineage>
        <taxon>Bacteria</taxon>
        <taxon>Bacillati</taxon>
        <taxon>Actinomycetota</taxon>
        <taxon>Actinomycetes</taxon>
        <taxon>Micromonosporales</taxon>
        <taxon>Micromonosporaceae</taxon>
        <taxon>Micromonospora</taxon>
    </lineage>
</organism>
<accession>A0A4R0G413</accession>
<proteinExistence type="predicted"/>